<protein>
    <submittedName>
        <fullName evidence="2">Uncharacterized protein</fullName>
    </submittedName>
</protein>
<proteinExistence type="predicted"/>
<comment type="caution">
    <text evidence="2">The sequence shown here is derived from an EMBL/GenBank/DDBJ whole genome shotgun (WGS) entry which is preliminary data.</text>
</comment>
<dbReference type="EMBL" id="JBEPTQ010000002">
    <property type="protein sequence ID" value="MET4721689.1"/>
    <property type="molecule type" value="Genomic_DNA"/>
</dbReference>
<evidence type="ECO:0000256" key="1">
    <source>
        <dbReference type="SAM" id="MobiDB-lite"/>
    </source>
</evidence>
<reference evidence="2 3" key="1">
    <citation type="submission" date="2024-06" db="EMBL/GenBank/DDBJ databases">
        <title>Genomic Encyclopedia of Type Strains, Phase V (KMG-V): Genome sequencing to study the core and pangenomes of soil and plant-associated prokaryotes.</title>
        <authorList>
            <person name="Whitman W."/>
        </authorList>
    </citation>
    <scope>NUCLEOTIDE SEQUENCE [LARGE SCALE GENOMIC DNA]</scope>
    <source>
        <strain evidence="2 3">USDA 160</strain>
    </source>
</reference>
<name>A0ABV2RZS1_BRAJP</name>
<keyword evidence="3" id="KW-1185">Reference proteome</keyword>
<accession>A0ABV2RZS1</accession>
<feature type="region of interest" description="Disordered" evidence="1">
    <location>
        <begin position="37"/>
        <end position="84"/>
    </location>
</feature>
<sequence>MATPIDKGFARHARDLIRDLTDWLDQMDPYVMSGLEDECEDEGAQCEDEGAEHDGREPDVDDEPSLGSCDPSMGGGDQTWWATGSRRDLELDHAESGIGDLDGLLEQAGTRDWQQGATA</sequence>
<evidence type="ECO:0000313" key="3">
    <source>
        <dbReference type="Proteomes" id="UP001549291"/>
    </source>
</evidence>
<dbReference type="RefSeq" id="WP_354270203.1">
    <property type="nucleotide sequence ID" value="NZ_JBEPTQ010000002.1"/>
</dbReference>
<evidence type="ECO:0000313" key="2">
    <source>
        <dbReference type="EMBL" id="MET4721689.1"/>
    </source>
</evidence>
<dbReference type="Proteomes" id="UP001549291">
    <property type="component" value="Unassembled WGS sequence"/>
</dbReference>
<feature type="compositionally biased region" description="Acidic residues" evidence="1">
    <location>
        <begin position="37"/>
        <end position="51"/>
    </location>
</feature>
<gene>
    <name evidence="2" type="ORF">ABIF63_005795</name>
</gene>
<organism evidence="2 3">
    <name type="scientific">Bradyrhizobium japonicum</name>
    <dbReference type="NCBI Taxonomy" id="375"/>
    <lineage>
        <taxon>Bacteria</taxon>
        <taxon>Pseudomonadati</taxon>
        <taxon>Pseudomonadota</taxon>
        <taxon>Alphaproteobacteria</taxon>
        <taxon>Hyphomicrobiales</taxon>
        <taxon>Nitrobacteraceae</taxon>
        <taxon>Bradyrhizobium</taxon>
    </lineage>
</organism>